<dbReference type="OrthoDB" id="5795846at2"/>
<gene>
    <name evidence="1" type="ORF">LT40_17090</name>
</gene>
<reference evidence="1 2" key="1">
    <citation type="journal article" date="2015" name="J. Biotechnol.">
        <title>Complete genome sequence of Pseudomonas rhizosphaerae IH5T (=DSM 16299T), a phosphate-solubilizing rhizobacterium for bacterial biofertilizer.</title>
        <authorList>
            <person name="Kwak Y."/>
            <person name="Jung B.K."/>
            <person name="Shin J.H."/>
        </authorList>
    </citation>
    <scope>NUCLEOTIDE SEQUENCE [LARGE SCALE GENOMIC DNA]</scope>
    <source>
        <strain evidence="1">DSM 16299</strain>
    </source>
</reference>
<sequence length="166" mass="18214">MRDELWKFALNLYARPGIEAACLQLQAEGANVCLLLCGAWLDTRGVACSGERVALLQAIATPWHEEVVQPLRTLRQQWRDQALRDAELTLLRESIKALELSAERQLLQRLHDQAACWPLDTDRSSKAWLSALLPTPAAHVSPALQALSVAAGETQASLDDAPPLSS</sequence>
<dbReference type="eggNOG" id="COG5589">
    <property type="taxonomic scope" value="Bacteria"/>
</dbReference>
<keyword evidence="2" id="KW-1185">Reference proteome</keyword>
<name>A0A089YRF5_9PSED</name>
<evidence type="ECO:0000313" key="2">
    <source>
        <dbReference type="Proteomes" id="UP000029499"/>
    </source>
</evidence>
<dbReference type="RefSeq" id="WP_043192243.1">
    <property type="nucleotide sequence ID" value="NZ_CP009533.1"/>
</dbReference>
<dbReference type="NCBIfam" id="TIGR02444">
    <property type="entry name" value="TIGR02444 family protein"/>
    <property type="match status" value="1"/>
</dbReference>
<dbReference type="KEGG" id="prh:LT40_17090"/>
<dbReference type="EMBL" id="CP009533">
    <property type="protein sequence ID" value="AIS19013.1"/>
    <property type="molecule type" value="Genomic_DNA"/>
</dbReference>
<protein>
    <recommendedName>
        <fullName evidence="3">TIGR02444 family protein</fullName>
    </recommendedName>
</protein>
<proteinExistence type="predicted"/>
<dbReference type="Proteomes" id="UP000029499">
    <property type="component" value="Chromosome"/>
</dbReference>
<dbReference type="STRING" id="216142.LT40_17090"/>
<dbReference type="AlphaFoldDB" id="A0A089YRF5"/>
<evidence type="ECO:0000313" key="1">
    <source>
        <dbReference type="EMBL" id="AIS19013.1"/>
    </source>
</evidence>
<dbReference type="HOGENOM" id="CLU_119976_1_0_6"/>
<dbReference type="InterPro" id="IPR012659">
    <property type="entry name" value="CHP02444"/>
</dbReference>
<organism evidence="1 2">
    <name type="scientific">Pseudomonas rhizosphaerae</name>
    <dbReference type="NCBI Taxonomy" id="216142"/>
    <lineage>
        <taxon>Bacteria</taxon>
        <taxon>Pseudomonadati</taxon>
        <taxon>Pseudomonadota</taxon>
        <taxon>Gammaproteobacteria</taxon>
        <taxon>Pseudomonadales</taxon>
        <taxon>Pseudomonadaceae</taxon>
        <taxon>Pseudomonas</taxon>
    </lineage>
</organism>
<dbReference type="Pfam" id="PF09523">
    <property type="entry name" value="DUF2390"/>
    <property type="match status" value="1"/>
</dbReference>
<evidence type="ECO:0008006" key="3">
    <source>
        <dbReference type="Google" id="ProtNLM"/>
    </source>
</evidence>
<accession>A0A089YRF5</accession>